<sequence length="83" mass="9848">MVSIEVFYIYEFSNIQIPLEEFGKLVHNQLQDFKLIKNSEEDLSILQPYRSQGKPITVVTYQKDEKFYETNHKFKGKILIAFS</sequence>
<keyword evidence="1" id="KW-1185">Reference proteome</keyword>
<dbReference type="AlphaFoldDB" id="A0A914DHJ2"/>
<organism evidence="1 2">
    <name type="scientific">Acrobeloides nanus</name>
    <dbReference type="NCBI Taxonomy" id="290746"/>
    <lineage>
        <taxon>Eukaryota</taxon>
        <taxon>Metazoa</taxon>
        <taxon>Ecdysozoa</taxon>
        <taxon>Nematoda</taxon>
        <taxon>Chromadorea</taxon>
        <taxon>Rhabditida</taxon>
        <taxon>Tylenchina</taxon>
        <taxon>Cephalobomorpha</taxon>
        <taxon>Cephaloboidea</taxon>
        <taxon>Cephalobidae</taxon>
        <taxon>Acrobeloides</taxon>
    </lineage>
</organism>
<protein>
    <submittedName>
        <fullName evidence="2">Uncharacterized protein</fullName>
    </submittedName>
</protein>
<accession>A0A914DHJ2</accession>
<dbReference type="Proteomes" id="UP000887540">
    <property type="component" value="Unplaced"/>
</dbReference>
<name>A0A914DHJ2_9BILA</name>
<evidence type="ECO:0000313" key="2">
    <source>
        <dbReference type="WBParaSite" id="ACRNAN_scaffold2532.g16733.t1"/>
    </source>
</evidence>
<reference evidence="2" key="1">
    <citation type="submission" date="2022-11" db="UniProtKB">
        <authorList>
            <consortium name="WormBaseParasite"/>
        </authorList>
    </citation>
    <scope>IDENTIFICATION</scope>
</reference>
<proteinExistence type="predicted"/>
<dbReference type="WBParaSite" id="ACRNAN_scaffold2532.g16733.t1">
    <property type="protein sequence ID" value="ACRNAN_scaffold2532.g16733.t1"/>
    <property type="gene ID" value="ACRNAN_scaffold2532.g16733"/>
</dbReference>
<evidence type="ECO:0000313" key="1">
    <source>
        <dbReference type="Proteomes" id="UP000887540"/>
    </source>
</evidence>